<dbReference type="EMBL" id="BDGU01000015">
    <property type="protein sequence ID" value="GAV99554.1"/>
    <property type="molecule type" value="Genomic_DNA"/>
</dbReference>
<gene>
    <name evidence="3" type="ORF">LENED_001018</name>
</gene>
<evidence type="ECO:0008006" key="5">
    <source>
        <dbReference type="Google" id="ProtNLM"/>
    </source>
</evidence>
<evidence type="ECO:0000256" key="1">
    <source>
        <dbReference type="SAM" id="MobiDB-lite"/>
    </source>
</evidence>
<proteinExistence type="predicted"/>
<feature type="region of interest" description="Disordered" evidence="1">
    <location>
        <begin position="55"/>
        <end position="98"/>
    </location>
</feature>
<protein>
    <recommendedName>
        <fullName evidence="5">Secreted protein</fullName>
    </recommendedName>
</protein>
<evidence type="ECO:0000313" key="3">
    <source>
        <dbReference type="EMBL" id="GAV99554.1"/>
    </source>
</evidence>
<keyword evidence="4" id="KW-1185">Reference proteome</keyword>
<name>A0A1Q3DX24_LENED</name>
<reference evidence="3 4" key="2">
    <citation type="submission" date="2017-02" db="EMBL/GenBank/DDBJ databases">
        <title>A genome survey and senescence transcriptome analysis in Lentinula edodes.</title>
        <authorList>
            <person name="Sakamoto Y."/>
            <person name="Nakade K."/>
            <person name="Sato S."/>
            <person name="Yoshida Y."/>
            <person name="Miyazaki K."/>
            <person name="Natsume S."/>
            <person name="Konno N."/>
        </authorList>
    </citation>
    <scope>NUCLEOTIDE SEQUENCE [LARGE SCALE GENOMIC DNA]</scope>
    <source>
        <strain evidence="3 4">NBRC 111202</strain>
    </source>
</reference>
<reference evidence="3 4" key="1">
    <citation type="submission" date="2016-08" db="EMBL/GenBank/DDBJ databases">
        <authorList>
            <consortium name="Lentinula edodes genome sequencing consortium"/>
            <person name="Sakamoto Y."/>
            <person name="Nakade K."/>
            <person name="Sato S."/>
            <person name="Yoshida Y."/>
            <person name="Miyazaki K."/>
            <person name="Natsume S."/>
            <person name="Konno N."/>
        </authorList>
    </citation>
    <scope>NUCLEOTIDE SEQUENCE [LARGE SCALE GENOMIC DNA]</scope>
    <source>
        <strain evidence="3 4">NBRC 111202</strain>
    </source>
</reference>
<organism evidence="3 4">
    <name type="scientific">Lentinula edodes</name>
    <name type="common">Shiitake mushroom</name>
    <name type="synonym">Lentinus edodes</name>
    <dbReference type="NCBI Taxonomy" id="5353"/>
    <lineage>
        <taxon>Eukaryota</taxon>
        <taxon>Fungi</taxon>
        <taxon>Dikarya</taxon>
        <taxon>Basidiomycota</taxon>
        <taxon>Agaricomycotina</taxon>
        <taxon>Agaricomycetes</taxon>
        <taxon>Agaricomycetidae</taxon>
        <taxon>Agaricales</taxon>
        <taxon>Marasmiineae</taxon>
        <taxon>Omphalotaceae</taxon>
        <taxon>Lentinula</taxon>
    </lineage>
</organism>
<feature type="compositionally biased region" description="Basic and acidic residues" evidence="1">
    <location>
        <begin position="55"/>
        <end position="74"/>
    </location>
</feature>
<comment type="caution">
    <text evidence="3">The sequence shown here is derived from an EMBL/GenBank/DDBJ whole genome shotgun (WGS) entry which is preliminary data.</text>
</comment>
<evidence type="ECO:0000313" key="4">
    <source>
        <dbReference type="Proteomes" id="UP000188533"/>
    </source>
</evidence>
<dbReference type="Proteomes" id="UP000188533">
    <property type="component" value="Unassembled WGS sequence"/>
</dbReference>
<evidence type="ECO:0000256" key="2">
    <source>
        <dbReference type="SAM" id="SignalP"/>
    </source>
</evidence>
<feature type="chain" id="PRO_5012253349" description="Secreted protein" evidence="2">
    <location>
        <begin position="30"/>
        <end position="98"/>
    </location>
</feature>
<sequence>MDNNGGGDCTSMFCGCCCIVLFSALSSWCDTVAPYSCCRCCRSSSIPNTFDDQVRQDMAKSKAEDAAKKQEQKQMEPTPNMLVSPGPKDKLVVGHSCA</sequence>
<dbReference type="AlphaFoldDB" id="A0A1Q3DX24"/>
<feature type="signal peptide" evidence="2">
    <location>
        <begin position="1"/>
        <end position="29"/>
    </location>
</feature>
<accession>A0A1Q3DX24</accession>
<keyword evidence="2" id="KW-0732">Signal</keyword>